<dbReference type="AlphaFoldDB" id="A0A804M4E0"/>
<comment type="cofactor">
    <cofactor evidence="1">
        <name>FAD</name>
        <dbReference type="ChEBI" id="CHEBI:57692"/>
    </cofactor>
</comment>
<keyword evidence="5" id="KW-0602">Photosynthesis</keyword>
<reference evidence="15" key="3">
    <citation type="submission" date="2021-05" db="UniProtKB">
        <authorList>
            <consortium name="EnsemblPlants"/>
        </authorList>
    </citation>
    <scope>IDENTIFICATION</scope>
    <source>
        <strain evidence="15">cv. B73</strain>
    </source>
</reference>
<dbReference type="GO" id="GO:0015979">
    <property type="term" value="P:photosynthesis"/>
    <property type="evidence" value="ECO:0007669"/>
    <property type="project" value="UniProtKB-UniPathway"/>
</dbReference>
<keyword evidence="11" id="KW-0560">Oxidoreductase</keyword>
<evidence type="ECO:0000256" key="11">
    <source>
        <dbReference type="ARBA" id="ARBA00023002"/>
    </source>
</evidence>
<proteinExistence type="inferred from homology"/>
<organism evidence="15 16">
    <name type="scientific">Zea mays</name>
    <name type="common">Maize</name>
    <dbReference type="NCBI Taxonomy" id="4577"/>
    <lineage>
        <taxon>Eukaryota</taxon>
        <taxon>Viridiplantae</taxon>
        <taxon>Streptophyta</taxon>
        <taxon>Embryophyta</taxon>
        <taxon>Tracheophyta</taxon>
        <taxon>Spermatophyta</taxon>
        <taxon>Magnoliopsida</taxon>
        <taxon>Liliopsida</taxon>
        <taxon>Poales</taxon>
        <taxon>Poaceae</taxon>
        <taxon>PACMAD clade</taxon>
        <taxon>Panicoideae</taxon>
        <taxon>Andropogonodae</taxon>
        <taxon>Andropogoneae</taxon>
        <taxon>Tripsacinae</taxon>
        <taxon>Zea</taxon>
    </lineage>
</organism>
<evidence type="ECO:0000256" key="3">
    <source>
        <dbReference type="ARBA" id="ARBA00008312"/>
    </source>
</evidence>
<dbReference type="Gramene" id="Zm00001eb058080_T001">
    <property type="protein sequence ID" value="Zm00001eb058080_P001"/>
    <property type="gene ID" value="Zm00001eb058080"/>
</dbReference>
<dbReference type="InterPro" id="IPR015701">
    <property type="entry name" value="FNR"/>
</dbReference>
<evidence type="ECO:0000313" key="15">
    <source>
        <dbReference type="EnsemblPlants" id="Zm00001eb058080_P001"/>
    </source>
</evidence>
<accession>A0A804M4E0</accession>
<evidence type="ECO:0000256" key="7">
    <source>
        <dbReference type="ARBA" id="ARBA00022827"/>
    </source>
</evidence>
<dbReference type="GO" id="GO:0098807">
    <property type="term" value="C:chloroplast thylakoid membrane protein complex"/>
    <property type="evidence" value="ECO:0000318"/>
    <property type="project" value="GO_Central"/>
</dbReference>
<reference evidence="16" key="1">
    <citation type="submission" date="2015-12" db="EMBL/GenBank/DDBJ databases">
        <title>Update maize B73 reference genome by single molecule sequencing technologies.</title>
        <authorList>
            <consortium name="Maize Genome Sequencing Project"/>
            <person name="Ware D."/>
        </authorList>
    </citation>
    <scope>NUCLEOTIDE SEQUENCE [LARGE SCALE GENOMIC DNA]</scope>
    <source>
        <strain evidence="16">cv. B73</strain>
    </source>
</reference>
<evidence type="ECO:0000313" key="16">
    <source>
        <dbReference type="Proteomes" id="UP000007305"/>
    </source>
</evidence>
<dbReference type="PANTHER" id="PTHR43314">
    <property type="match status" value="1"/>
</dbReference>
<dbReference type="GO" id="GO:0022900">
    <property type="term" value="P:electron transport chain"/>
    <property type="evidence" value="ECO:0000318"/>
    <property type="project" value="GO_Central"/>
</dbReference>
<keyword evidence="10" id="KW-0813">Transport</keyword>
<dbReference type="InterPro" id="IPR039261">
    <property type="entry name" value="FNR_nucleotide-bd"/>
</dbReference>
<dbReference type="InterPro" id="IPR001433">
    <property type="entry name" value="OxRdtase_FAD/NAD-bd"/>
</dbReference>
<dbReference type="EC" id="1.18.1.2" evidence="4"/>
<evidence type="ECO:0000256" key="9">
    <source>
        <dbReference type="ARBA" id="ARBA00022946"/>
    </source>
</evidence>
<protein>
    <recommendedName>
        <fullName evidence="4">ferredoxin--NADP(+) reductase</fullName>
        <ecNumber evidence="4">1.18.1.2</ecNumber>
    </recommendedName>
</protein>
<evidence type="ECO:0000256" key="2">
    <source>
        <dbReference type="ARBA" id="ARBA00004748"/>
    </source>
</evidence>
<keyword evidence="8" id="KW-0521">NADP</keyword>
<sequence length="334" mass="37870">MPRLSLTVTDAVAAMPFALRLGGSPALRLGSQSPSWLRFGGRDGARKALFCSTEDTRRCGSDDDAEAEEGDLQPGDNVQITGPVGKEMLMPKDPNATIIMLATGTGIAPFRSFLWKMFFEKHDEYKFKGLGWLFLGVPTSSSLLYKEEFRKMKERAPENFRVDYAISREQTNAAGERMYIQTRMAEYKEELWELLKKDNTYVYMCGLKGMENGIDDIMVSLAEKDAFTCLKEDVGLLLLHHHRYHAACWNATAGQEHGDEQAQDDNKWRRIPTFGDWNLRDDMPVTQYLQAETSSSLCRRQRRTTTRICSRLIYTSKLARTATSTVYHGAFDPA</sequence>
<evidence type="ECO:0000256" key="12">
    <source>
        <dbReference type="ARBA" id="ARBA00047776"/>
    </source>
</evidence>
<dbReference type="FunFam" id="3.40.50.80:FF:000008">
    <property type="entry name" value="Ferredoxin--NADP reductase, chloroplastic"/>
    <property type="match status" value="1"/>
</dbReference>
<feature type="domain" description="Oxidoreductase FAD/NAD(P)-binding" evidence="14">
    <location>
        <begin position="100"/>
        <end position="214"/>
    </location>
</feature>
<keyword evidence="7" id="KW-0274">FAD</keyword>
<dbReference type="SUPFAM" id="SSF52343">
    <property type="entry name" value="Ferredoxin reductase-like, C-terminal NADP-linked domain"/>
    <property type="match status" value="1"/>
</dbReference>
<evidence type="ECO:0000256" key="4">
    <source>
        <dbReference type="ARBA" id="ARBA00013223"/>
    </source>
</evidence>
<keyword evidence="16" id="KW-1185">Reference proteome</keyword>
<dbReference type="EnsemblPlants" id="Zm00001eb058080_T001">
    <property type="protein sequence ID" value="Zm00001eb058080_P001"/>
    <property type="gene ID" value="Zm00001eb058080"/>
</dbReference>
<dbReference type="Pfam" id="PF00175">
    <property type="entry name" value="NAD_binding_1"/>
    <property type="match status" value="1"/>
</dbReference>
<dbReference type="PRINTS" id="PR00371">
    <property type="entry name" value="FPNCR"/>
</dbReference>
<reference evidence="15" key="2">
    <citation type="submission" date="2019-07" db="EMBL/GenBank/DDBJ databases">
        <authorList>
            <person name="Seetharam A."/>
            <person name="Woodhouse M."/>
            <person name="Cannon E."/>
        </authorList>
    </citation>
    <scope>NUCLEOTIDE SEQUENCE [LARGE SCALE GENOMIC DNA]</scope>
    <source>
        <strain evidence="15">cv. B73</strain>
    </source>
</reference>
<comment type="similarity">
    <text evidence="3">Belongs to the ferredoxin--NADP reductase type 1 family.</text>
</comment>
<dbReference type="InParanoid" id="A0A804M4E0"/>
<evidence type="ECO:0000256" key="8">
    <source>
        <dbReference type="ARBA" id="ARBA00022857"/>
    </source>
</evidence>
<feature type="region of interest" description="Disordered" evidence="13">
    <location>
        <begin position="56"/>
        <end position="77"/>
    </location>
</feature>
<evidence type="ECO:0000256" key="10">
    <source>
        <dbReference type="ARBA" id="ARBA00022982"/>
    </source>
</evidence>
<keyword evidence="10" id="KW-0249">Electron transport</keyword>
<name>A0A804M4E0_MAIZE</name>
<evidence type="ECO:0000256" key="5">
    <source>
        <dbReference type="ARBA" id="ARBA00022531"/>
    </source>
</evidence>
<comment type="catalytic activity">
    <reaction evidence="12">
        <text>2 reduced [2Fe-2S]-[ferredoxin] + NADP(+) + H(+) = 2 oxidized [2Fe-2S]-[ferredoxin] + NADPH</text>
        <dbReference type="Rhea" id="RHEA:20125"/>
        <dbReference type="Rhea" id="RHEA-COMP:10000"/>
        <dbReference type="Rhea" id="RHEA-COMP:10001"/>
        <dbReference type="ChEBI" id="CHEBI:15378"/>
        <dbReference type="ChEBI" id="CHEBI:33737"/>
        <dbReference type="ChEBI" id="CHEBI:33738"/>
        <dbReference type="ChEBI" id="CHEBI:57783"/>
        <dbReference type="ChEBI" id="CHEBI:58349"/>
        <dbReference type="EC" id="1.18.1.2"/>
    </reaction>
</comment>
<dbReference type="Proteomes" id="UP000007305">
    <property type="component" value="Chromosome 1"/>
</dbReference>
<dbReference type="GO" id="GO:0004324">
    <property type="term" value="F:ferredoxin-NADP+ reductase activity"/>
    <property type="evidence" value="ECO:0007669"/>
    <property type="project" value="UniProtKB-EC"/>
</dbReference>
<dbReference type="InterPro" id="IPR001709">
    <property type="entry name" value="Flavoprot_Pyr_Nucl_cyt_Rdtase"/>
</dbReference>
<evidence type="ECO:0000256" key="13">
    <source>
        <dbReference type="SAM" id="MobiDB-lite"/>
    </source>
</evidence>
<evidence type="ECO:0000256" key="1">
    <source>
        <dbReference type="ARBA" id="ARBA00001974"/>
    </source>
</evidence>
<keyword evidence="6" id="KW-0285">Flavoprotein</keyword>
<dbReference type="GO" id="GO:0009055">
    <property type="term" value="F:electron transfer activity"/>
    <property type="evidence" value="ECO:0000318"/>
    <property type="project" value="GO_Central"/>
</dbReference>
<feature type="compositionally biased region" description="Acidic residues" evidence="13">
    <location>
        <begin position="62"/>
        <end position="71"/>
    </location>
</feature>
<dbReference type="UniPathway" id="UPA00091"/>
<keyword evidence="9" id="KW-0809">Transit peptide</keyword>
<evidence type="ECO:0000256" key="6">
    <source>
        <dbReference type="ARBA" id="ARBA00022630"/>
    </source>
</evidence>
<dbReference type="Gene3D" id="3.40.50.80">
    <property type="entry name" value="Nucleotide-binding domain of ferredoxin-NADP reductase (FNR) module"/>
    <property type="match status" value="1"/>
</dbReference>
<evidence type="ECO:0000259" key="14">
    <source>
        <dbReference type="Pfam" id="PF00175"/>
    </source>
</evidence>
<comment type="pathway">
    <text evidence="2">Energy metabolism; photosynthesis.</text>
</comment>